<evidence type="ECO:0000313" key="3">
    <source>
        <dbReference type="Proteomes" id="UP000002038"/>
    </source>
</evidence>
<dbReference type="GeneID" id="42528999"/>
<dbReference type="KEGG" id="bgh:BDBG_17197"/>
<keyword evidence="1" id="KW-0812">Transmembrane</keyword>
<accession>A0A179UQI7</accession>
<evidence type="ECO:0000313" key="2">
    <source>
        <dbReference type="EMBL" id="OAT09347.1"/>
    </source>
</evidence>
<dbReference type="AlphaFoldDB" id="A0A179UQI7"/>
<feature type="transmembrane region" description="Helical" evidence="1">
    <location>
        <begin position="72"/>
        <end position="96"/>
    </location>
</feature>
<keyword evidence="1" id="KW-0472">Membrane</keyword>
<keyword evidence="3" id="KW-1185">Reference proteome</keyword>
<evidence type="ECO:0000256" key="1">
    <source>
        <dbReference type="SAM" id="Phobius"/>
    </source>
</evidence>
<organism evidence="2 3">
    <name type="scientific">Blastomyces gilchristii (strain SLH14081)</name>
    <name type="common">Blastomyces dermatitidis</name>
    <dbReference type="NCBI Taxonomy" id="559298"/>
    <lineage>
        <taxon>Eukaryota</taxon>
        <taxon>Fungi</taxon>
        <taxon>Dikarya</taxon>
        <taxon>Ascomycota</taxon>
        <taxon>Pezizomycotina</taxon>
        <taxon>Eurotiomycetes</taxon>
        <taxon>Eurotiomycetidae</taxon>
        <taxon>Onygenales</taxon>
        <taxon>Ajellomycetaceae</taxon>
        <taxon>Blastomyces</taxon>
    </lineage>
</organism>
<sequence length="141" mass="15598">SSHIDRFISVDDNEHLNIESLIKNLKNVIMKKLFISCIAESLISLSALSISFSVTSLQSLISISVSDSLSSVIPVSVTLTLTTSTLSASAVSAFIISSPCFKKMLCKLNESHLSVKNICVFRNRNADIILFYTHRYETYMS</sequence>
<dbReference type="RefSeq" id="XP_031578776.1">
    <property type="nucleotide sequence ID" value="XM_031724975.1"/>
</dbReference>
<dbReference type="EMBL" id="GG657457">
    <property type="protein sequence ID" value="OAT09347.1"/>
    <property type="molecule type" value="Genomic_DNA"/>
</dbReference>
<proteinExistence type="predicted"/>
<feature type="non-terminal residue" evidence="2">
    <location>
        <position position="1"/>
    </location>
</feature>
<dbReference type="Proteomes" id="UP000002038">
    <property type="component" value="Unassembled WGS sequence"/>
</dbReference>
<gene>
    <name evidence="2" type="ORF">BDBG_17197</name>
</gene>
<keyword evidence="1" id="KW-1133">Transmembrane helix</keyword>
<protein>
    <submittedName>
        <fullName evidence="2">Uncharacterized protein</fullName>
    </submittedName>
</protein>
<feature type="non-terminal residue" evidence="2">
    <location>
        <position position="141"/>
    </location>
</feature>
<name>A0A179UQI7_BLAGS</name>
<reference evidence="3" key="1">
    <citation type="journal article" date="2015" name="PLoS Genet.">
        <title>The dynamic genome and transcriptome of the human fungal pathogen Blastomyces and close relative Emmonsia.</title>
        <authorList>
            <person name="Munoz J.F."/>
            <person name="Gauthier G.M."/>
            <person name="Desjardins C.A."/>
            <person name="Gallo J.E."/>
            <person name="Holder J."/>
            <person name="Sullivan T.D."/>
            <person name="Marty A.J."/>
            <person name="Carmen J.C."/>
            <person name="Chen Z."/>
            <person name="Ding L."/>
            <person name="Gujja S."/>
            <person name="Magrini V."/>
            <person name="Misas E."/>
            <person name="Mitreva M."/>
            <person name="Priest M."/>
            <person name="Saif S."/>
            <person name="Whiston E.A."/>
            <person name="Young S."/>
            <person name="Zeng Q."/>
            <person name="Goldman W.E."/>
            <person name="Mardis E.R."/>
            <person name="Taylor J.W."/>
            <person name="McEwen J.G."/>
            <person name="Clay O.K."/>
            <person name="Klein B.S."/>
            <person name="Cuomo C.A."/>
        </authorList>
    </citation>
    <scope>NUCLEOTIDE SEQUENCE [LARGE SCALE GENOMIC DNA]</scope>
    <source>
        <strain evidence="3">SLH14081</strain>
    </source>
</reference>
<dbReference type="VEuPathDB" id="FungiDB:BDBG_17197"/>
<feature type="transmembrane region" description="Helical" evidence="1">
    <location>
        <begin position="33"/>
        <end position="52"/>
    </location>
</feature>